<dbReference type="HOGENOM" id="CLU_351897_0_0_0"/>
<dbReference type="InterPro" id="IPR006500">
    <property type="entry name" value="Helicase_put_C_phage/plasmid"/>
</dbReference>
<evidence type="ECO:0000256" key="2">
    <source>
        <dbReference type="ARBA" id="ARBA00022801"/>
    </source>
</evidence>
<keyword evidence="3" id="KW-0067">ATP-binding</keyword>
<evidence type="ECO:0000313" key="6">
    <source>
        <dbReference type="Proteomes" id="UP000002432"/>
    </source>
</evidence>
<dbReference type="RefSeq" id="WP_011524551.1">
    <property type="nucleotide sequence ID" value="NC_008009.1"/>
</dbReference>
<feature type="domain" description="SF3 helicase" evidence="4">
    <location>
        <begin position="491"/>
        <end position="651"/>
    </location>
</feature>
<dbReference type="eggNOG" id="COG3378">
    <property type="taxonomic scope" value="Bacteria"/>
</dbReference>
<evidence type="ECO:0000256" key="1">
    <source>
        <dbReference type="ARBA" id="ARBA00022741"/>
    </source>
</evidence>
<dbReference type="KEGG" id="aba:Acid345_3752"/>
<accession>Q1IK48</accession>
<dbReference type="GO" id="GO:0005524">
    <property type="term" value="F:ATP binding"/>
    <property type="evidence" value="ECO:0007669"/>
    <property type="project" value="UniProtKB-KW"/>
</dbReference>
<evidence type="ECO:0000259" key="4">
    <source>
        <dbReference type="PROSITE" id="PS51206"/>
    </source>
</evidence>
<dbReference type="PANTHER" id="PTHR35372:SF2">
    <property type="entry name" value="SF3 HELICASE DOMAIN-CONTAINING PROTEIN"/>
    <property type="match status" value="1"/>
</dbReference>
<dbReference type="InterPro" id="IPR014015">
    <property type="entry name" value="Helicase_SF3_DNA-vir"/>
</dbReference>
<gene>
    <name evidence="5" type="ordered locus">Acid345_3752</name>
</gene>
<dbReference type="InterPro" id="IPR027417">
    <property type="entry name" value="P-loop_NTPase"/>
</dbReference>
<dbReference type="PROSITE" id="PS51206">
    <property type="entry name" value="SF3_HELICASE_1"/>
    <property type="match status" value="1"/>
</dbReference>
<keyword evidence="6" id="KW-1185">Reference proteome</keyword>
<evidence type="ECO:0000256" key="3">
    <source>
        <dbReference type="ARBA" id="ARBA00022840"/>
    </source>
</evidence>
<proteinExistence type="predicted"/>
<dbReference type="SMART" id="SM00885">
    <property type="entry name" value="D5_N"/>
    <property type="match status" value="1"/>
</dbReference>
<dbReference type="Proteomes" id="UP000002432">
    <property type="component" value="Chromosome"/>
</dbReference>
<dbReference type="PANTHER" id="PTHR35372">
    <property type="entry name" value="ATP BINDING PROTEIN-RELATED"/>
    <property type="match status" value="1"/>
</dbReference>
<reference evidence="5 6" key="1">
    <citation type="journal article" date="2009" name="Appl. Environ. Microbiol.">
        <title>Three genomes from the phylum Acidobacteria provide insight into the lifestyles of these microorganisms in soils.</title>
        <authorList>
            <person name="Ward N.L."/>
            <person name="Challacombe J.F."/>
            <person name="Janssen P.H."/>
            <person name="Henrissat B."/>
            <person name="Coutinho P.M."/>
            <person name="Wu M."/>
            <person name="Xie G."/>
            <person name="Haft D.H."/>
            <person name="Sait M."/>
            <person name="Badger J."/>
            <person name="Barabote R.D."/>
            <person name="Bradley B."/>
            <person name="Brettin T.S."/>
            <person name="Brinkac L.M."/>
            <person name="Bruce D."/>
            <person name="Creasy T."/>
            <person name="Daugherty S.C."/>
            <person name="Davidsen T.M."/>
            <person name="DeBoy R.T."/>
            <person name="Detter J.C."/>
            <person name="Dodson R.J."/>
            <person name="Durkin A.S."/>
            <person name="Ganapathy A."/>
            <person name="Gwinn-Giglio M."/>
            <person name="Han C.S."/>
            <person name="Khouri H."/>
            <person name="Kiss H."/>
            <person name="Kothari S.P."/>
            <person name="Madupu R."/>
            <person name="Nelson K.E."/>
            <person name="Nelson W.C."/>
            <person name="Paulsen I."/>
            <person name="Penn K."/>
            <person name="Ren Q."/>
            <person name="Rosovitz M.J."/>
            <person name="Selengut J.D."/>
            <person name="Shrivastava S."/>
            <person name="Sullivan S.A."/>
            <person name="Tapia R."/>
            <person name="Thompson L.S."/>
            <person name="Watkins K.L."/>
            <person name="Yang Q."/>
            <person name="Yu C."/>
            <person name="Zafar N."/>
            <person name="Zhou L."/>
            <person name="Kuske C.R."/>
        </authorList>
    </citation>
    <scope>NUCLEOTIDE SEQUENCE [LARGE SCALE GENOMIC DNA]</scope>
    <source>
        <strain evidence="5 6">Ellin345</strain>
    </source>
</reference>
<protein>
    <submittedName>
        <fullName evidence="5">Primase P4-like protein</fullName>
    </submittedName>
</protein>
<dbReference type="AlphaFoldDB" id="Q1IK48"/>
<dbReference type="Gene3D" id="3.40.50.300">
    <property type="entry name" value="P-loop containing nucleotide triphosphate hydrolases"/>
    <property type="match status" value="1"/>
</dbReference>
<dbReference type="GO" id="GO:0016787">
    <property type="term" value="F:hydrolase activity"/>
    <property type="evidence" value="ECO:0007669"/>
    <property type="project" value="UniProtKB-KW"/>
</dbReference>
<name>Q1IK48_KORVE</name>
<dbReference type="InterPro" id="IPR051620">
    <property type="entry name" value="ORF904-like_C"/>
</dbReference>
<dbReference type="SUPFAM" id="SSF52540">
    <property type="entry name" value="P-loop containing nucleoside triphosphate hydrolases"/>
    <property type="match status" value="1"/>
</dbReference>
<organism evidence="5 6">
    <name type="scientific">Koribacter versatilis (strain Ellin345)</name>
    <dbReference type="NCBI Taxonomy" id="204669"/>
    <lineage>
        <taxon>Bacteria</taxon>
        <taxon>Pseudomonadati</taxon>
        <taxon>Acidobacteriota</taxon>
        <taxon>Terriglobia</taxon>
        <taxon>Terriglobales</taxon>
        <taxon>Candidatus Korobacteraceae</taxon>
        <taxon>Candidatus Korobacter</taxon>
    </lineage>
</organism>
<dbReference type="EnsemblBacteria" id="ABF42752">
    <property type="protein sequence ID" value="ABF42752"/>
    <property type="gene ID" value="Acid345_3752"/>
</dbReference>
<dbReference type="STRING" id="204669.Acid345_3752"/>
<dbReference type="NCBIfam" id="TIGR01613">
    <property type="entry name" value="primase_Cterm"/>
    <property type="match status" value="1"/>
</dbReference>
<dbReference type="Pfam" id="PF08706">
    <property type="entry name" value="D5_N"/>
    <property type="match status" value="1"/>
</dbReference>
<keyword evidence="2" id="KW-0378">Hydrolase</keyword>
<dbReference type="InterPro" id="IPR014818">
    <property type="entry name" value="Phage/plasmid_primase_P4_C"/>
</dbReference>
<dbReference type="OrthoDB" id="9763644at2"/>
<evidence type="ECO:0000313" key="5">
    <source>
        <dbReference type="EMBL" id="ABF42752.1"/>
    </source>
</evidence>
<keyword evidence="1" id="KW-0547">Nucleotide-binding</keyword>
<dbReference type="EMBL" id="CP000360">
    <property type="protein sequence ID" value="ABF42752.1"/>
    <property type="molecule type" value="Genomic_DNA"/>
</dbReference>
<sequence length="799" mass="89781">MTPFYGVHEVRVLRESGVAVGYFNSWEAALNAVKSEPSYKGAYFTLNPVKLPTGVPLNPKTLIAAHKTAGDSDIEKRIWLLIDVDPPRAANTNSTVSEKDAAREQAEQVRNYLSSRCWPQPELCDSGNGWHLLYHIELPNDYASTELVRGTLARLHDLFSMVDAGNFNASRLCKLYGTWARKGQHIEERPWRLSAIVSKGSETAVTAQQLGSISSIRLSSHKTPEQADDLNLSRLMEFLDYYGVSVRSKPRSVRDGFRVEIECPWAEEHSGETRRDTTVSFIEGVGNGFHCLHSHCTERHWREFRTELEKRHPGRLFSFGPEAVFGGGSLPLIAHATLAEAFLRDNHDFVCIYDQPKRPIAQWVKTRWDISEDDTLLWRAVADYLKDLHPRYPKPEKGPDSRMRFYDAAFIGGVVRCVKPYLPPVKGELFDRDPHLLGLPNCRLIDLRTNATRDMRREDYITQRIDVAPDPNCPTPRFDRFISEITCGDGPLANYLLRLCALCLTAIPFQALFFLWGRGRNGKGVLIRTLTAILGDGKFAWPLRPGEITVSKFGDEAAKRTFANLKGRRLATVNESVAGNLNTSMLKLISGGDTLTGANMRQDQQAFKPTHKVLLPTNDRPQLPADPAFRGRVHMIPFLANFTGREDTNLDHVLQHVELPGILYRFVTLCPDVIENGLRPPASVLAETEQLFSELDITKQFRDDCLEIVDGAETPAADVERVVNSWVREQSTTGIVVSSSGREGPDDVILRELKHQPDIKYSRLRRKTGETSPHGKGKAWYFVGVRLKEEPPPATPATS</sequence>